<dbReference type="AlphaFoldDB" id="A0A2D0NGN6"/>
<proteinExistence type="predicted"/>
<dbReference type="OrthoDB" id="654410at2"/>
<dbReference type="SUPFAM" id="SSF81606">
    <property type="entry name" value="PP2C-like"/>
    <property type="match status" value="1"/>
</dbReference>
<comment type="caution">
    <text evidence="2">The sequence shown here is derived from an EMBL/GenBank/DDBJ whole genome shotgun (WGS) entry which is preliminary data.</text>
</comment>
<dbReference type="RefSeq" id="WP_099149110.1">
    <property type="nucleotide sequence ID" value="NZ_PDUD01000009.1"/>
</dbReference>
<evidence type="ECO:0000313" key="2">
    <source>
        <dbReference type="EMBL" id="PHN07662.1"/>
    </source>
</evidence>
<keyword evidence="3" id="KW-1185">Reference proteome</keyword>
<accession>A0A2D0NGN6</accession>
<reference evidence="2 3" key="1">
    <citation type="submission" date="2017-10" db="EMBL/GenBank/DDBJ databases">
        <title>The draft genome sequence of Lewinella nigricans NBRC 102662.</title>
        <authorList>
            <person name="Wang K."/>
        </authorList>
    </citation>
    <scope>NUCLEOTIDE SEQUENCE [LARGE SCALE GENOMIC DNA]</scope>
    <source>
        <strain evidence="2 3">NBRC 102662</strain>
    </source>
</reference>
<name>A0A2D0NGN6_FLAN2</name>
<dbReference type="Pfam" id="PF13672">
    <property type="entry name" value="PP2C_2"/>
    <property type="match status" value="1"/>
</dbReference>
<protein>
    <submittedName>
        <fullName evidence="2">Stage II sporulation protein E (SpoIIE)</fullName>
    </submittedName>
</protein>
<gene>
    <name evidence="2" type="ORF">CRP01_06065</name>
</gene>
<dbReference type="EMBL" id="PDUD01000009">
    <property type="protein sequence ID" value="PHN07662.1"/>
    <property type="molecule type" value="Genomic_DNA"/>
</dbReference>
<dbReference type="Proteomes" id="UP000223913">
    <property type="component" value="Unassembled WGS sequence"/>
</dbReference>
<dbReference type="Gene3D" id="3.60.40.10">
    <property type="entry name" value="PPM-type phosphatase domain"/>
    <property type="match status" value="1"/>
</dbReference>
<sequence>MIKIYKHTQIGLFHKDHCEDYVVHADIGRDRVLLAVLDGCTMGTESFFASALIGKLLRKIARHFFYQESLKGPVLDLETLKKAVLEELHRELQETKNDLQLDKYELLSTIVLGIVDVRAKTGSFIAIGDGAVYTGEKIVVFDQNNAPDYFAYHLQKPFAEWYQAQEQHLQLSDIEDISLTTDGVFTFSNLGEEEFPAFSEKQVVDLLFKDRSDAANDRMLLKKTSRLETQYGLKPTDDLGMIRVILENGTVGGSDG</sequence>
<evidence type="ECO:0000313" key="3">
    <source>
        <dbReference type="Proteomes" id="UP000223913"/>
    </source>
</evidence>
<dbReference type="InterPro" id="IPR036457">
    <property type="entry name" value="PPM-type-like_dom_sf"/>
</dbReference>
<evidence type="ECO:0000259" key="1">
    <source>
        <dbReference type="Pfam" id="PF13672"/>
    </source>
</evidence>
<feature type="domain" description="PPM-type phosphatase" evidence="1">
    <location>
        <begin position="16"/>
        <end position="190"/>
    </location>
</feature>
<organism evidence="2 3">
    <name type="scientific">Flavilitoribacter nigricans (strain ATCC 23147 / DSM 23189 / NBRC 102662 / NCIMB 1420 / SS-2)</name>
    <name type="common">Lewinella nigricans</name>
    <dbReference type="NCBI Taxonomy" id="1122177"/>
    <lineage>
        <taxon>Bacteria</taxon>
        <taxon>Pseudomonadati</taxon>
        <taxon>Bacteroidota</taxon>
        <taxon>Saprospiria</taxon>
        <taxon>Saprospirales</taxon>
        <taxon>Lewinellaceae</taxon>
        <taxon>Flavilitoribacter</taxon>
    </lineage>
</organism>
<dbReference type="InterPro" id="IPR001932">
    <property type="entry name" value="PPM-type_phosphatase-like_dom"/>
</dbReference>